<dbReference type="STRING" id="561720.SAMN06275492_13414"/>
<dbReference type="InterPro" id="IPR017583">
    <property type="entry name" value="Tagatose/fructose_Pkinase"/>
</dbReference>
<dbReference type="GO" id="GO:0005829">
    <property type="term" value="C:cytosol"/>
    <property type="evidence" value="ECO:0007669"/>
    <property type="project" value="TreeGrafter"/>
</dbReference>
<keyword evidence="2 6" id="KW-0808">Transferase</keyword>
<keyword evidence="9" id="KW-1185">Reference proteome</keyword>
<dbReference type="AlphaFoldDB" id="A0A1X7KSE3"/>
<evidence type="ECO:0000256" key="3">
    <source>
        <dbReference type="ARBA" id="ARBA00022741"/>
    </source>
</evidence>
<dbReference type="Proteomes" id="UP000193355">
    <property type="component" value="Unassembled WGS sequence"/>
</dbReference>
<gene>
    <name evidence="8" type="ORF">SAMN06275492_13414</name>
</gene>
<name>A0A1X7KSE3_9BACT</name>
<dbReference type="NCBIfam" id="TIGR03168">
    <property type="entry name" value="1-PFK"/>
    <property type="match status" value="1"/>
</dbReference>
<dbReference type="PIRSF" id="PIRSF000535">
    <property type="entry name" value="1PFK/6PFK/LacC"/>
    <property type="match status" value="1"/>
</dbReference>
<dbReference type="InterPro" id="IPR029056">
    <property type="entry name" value="Ribokinase-like"/>
</dbReference>
<dbReference type="PANTHER" id="PTHR46566">
    <property type="entry name" value="1-PHOSPHOFRUCTOKINASE-RELATED"/>
    <property type="match status" value="1"/>
</dbReference>
<dbReference type="GO" id="GO:0008443">
    <property type="term" value="F:phosphofructokinase activity"/>
    <property type="evidence" value="ECO:0007669"/>
    <property type="project" value="TreeGrafter"/>
</dbReference>
<proteinExistence type="inferred from homology"/>
<comment type="similarity">
    <text evidence="1">Belongs to the carbohydrate kinase PfkB family.</text>
</comment>
<reference evidence="9" key="1">
    <citation type="submission" date="2017-04" db="EMBL/GenBank/DDBJ databases">
        <authorList>
            <person name="Varghese N."/>
            <person name="Submissions S."/>
        </authorList>
    </citation>
    <scope>NUCLEOTIDE SEQUENCE [LARGE SCALE GENOMIC DNA]</scope>
    <source>
        <strain evidence="9">USBA 82</strain>
    </source>
</reference>
<keyword evidence="4 8" id="KW-0418">Kinase</keyword>
<dbReference type="CDD" id="cd01164">
    <property type="entry name" value="FruK_PfkB_like"/>
    <property type="match status" value="1"/>
</dbReference>
<evidence type="ECO:0000313" key="8">
    <source>
        <dbReference type="EMBL" id="SMG43789.1"/>
    </source>
</evidence>
<evidence type="ECO:0000256" key="6">
    <source>
        <dbReference type="PIRNR" id="PIRNR000535"/>
    </source>
</evidence>
<protein>
    <submittedName>
        <fullName evidence="8">1-phosphofructokinase</fullName>
    </submittedName>
</protein>
<organism evidence="8 9">
    <name type="scientific">Dethiosulfovibrio salsuginis</name>
    <dbReference type="NCBI Taxonomy" id="561720"/>
    <lineage>
        <taxon>Bacteria</taxon>
        <taxon>Thermotogati</taxon>
        <taxon>Synergistota</taxon>
        <taxon>Synergistia</taxon>
        <taxon>Synergistales</taxon>
        <taxon>Dethiosulfovibrionaceae</taxon>
        <taxon>Dethiosulfovibrio</taxon>
    </lineage>
</organism>
<dbReference type="OrthoDB" id="9801219at2"/>
<evidence type="ECO:0000256" key="5">
    <source>
        <dbReference type="ARBA" id="ARBA00022840"/>
    </source>
</evidence>
<evidence type="ECO:0000256" key="1">
    <source>
        <dbReference type="ARBA" id="ARBA00010688"/>
    </source>
</evidence>
<evidence type="ECO:0000313" key="9">
    <source>
        <dbReference type="Proteomes" id="UP000193355"/>
    </source>
</evidence>
<evidence type="ECO:0000259" key="7">
    <source>
        <dbReference type="Pfam" id="PF00294"/>
    </source>
</evidence>
<dbReference type="Gene3D" id="3.40.1190.20">
    <property type="match status" value="1"/>
</dbReference>
<dbReference type="InterPro" id="IPR011611">
    <property type="entry name" value="PfkB_dom"/>
</dbReference>
<feature type="domain" description="Carbohydrate kinase PfkB" evidence="7">
    <location>
        <begin position="27"/>
        <end position="282"/>
    </location>
</feature>
<evidence type="ECO:0000256" key="4">
    <source>
        <dbReference type="ARBA" id="ARBA00022777"/>
    </source>
</evidence>
<dbReference type="RefSeq" id="WP_085545339.1">
    <property type="nucleotide sequence ID" value="NZ_FXBB01000034.1"/>
</dbReference>
<dbReference type="EMBL" id="FXBB01000034">
    <property type="protein sequence ID" value="SMG43789.1"/>
    <property type="molecule type" value="Genomic_DNA"/>
</dbReference>
<accession>A0A1X7KSE3</accession>
<dbReference type="PANTHER" id="PTHR46566:SF1">
    <property type="entry name" value="1-PHOSPHOFRUCTOKINASE"/>
    <property type="match status" value="1"/>
</dbReference>
<dbReference type="SUPFAM" id="SSF53613">
    <property type="entry name" value="Ribokinase-like"/>
    <property type="match status" value="1"/>
</dbReference>
<evidence type="ECO:0000256" key="2">
    <source>
        <dbReference type="ARBA" id="ARBA00022679"/>
    </source>
</evidence>
<dbReference type="GO" id="GO:0005524">
    <property type="term" value="F:ATP binding"/>
    <property type="evidence" value="ECO:0007669"/>
    <property type="project" value="UniProtKB-KW"/>
</dbReference>
<keyword evidence="3" id="KW-0547">Nucleotide-binding</keyword>
<keyword evidence="5" id="KW-0067">ATP-binding</keyword>
<sequence length="311" mass="33623">MIVTVTLNPAVDEGYVVEDFSPGGWFRAGSSQKSPGGKGINVSLLLDQLGHESAAMGFLAGFSGDYIRDALRRRRITTNFVHVPGDTRSNVYVLDRLGKVETGISETGPFIPPDALSRFMANYRRMLSRASTVVFGGSIPPGVPQDIYRDLISMAKVLGITTFVDAAGPAFMAAIDAGPSFAKVDHRFMSKLAGKSLFSLDSLIEAVIDIHDHGAGWAVSSYHIYGDLFFTPEGIYLATMADRRDVVSMFSAGDALVAGLVVANEEGMDVEEAIRFSMACAMEDAAHLEKGVGSREDVLHYMDKVDLEKIR</sequence>
<dbReference type="Pfam" id="PF00294">
    <property type="entry name" value="PfkB"/>
    <property type="match status" value="1"/>
</dbReference>